<dbReference type="GO" id="GO:0046872">
    <property type="term" value="F:metal ion binding"/>
    <property type="evidence" value="ECO:0007669"/>
    <property type="project" value="UniProtKB-UniRule"/>
</dbReference>
<dbReference type="SUPFAM" id="SSF81606">
    <property type="entry name" value="PP2C-like"/>
    <property type="match status" value="1"/>
</dbReference>
<dbReference type="PROSITE" id="PS51746">
    <property type="entry name" value="PPM_2"/>
    <property type="match status" value="1"/>
</dbReference>
<dbReference type="InterPro" id="IPR039123">
    <property type="entry name" value="PPTC7"/>
</dbReference>
<evidence type="ECO:0000313" key="5">
    <source>
        <dbReference type="Proteomes" id="UP000796880"/>
    </source>
</evidence>
<protein>
    <recommendedName>
        <fullName evidence="1">Protein phosphatase</fullName>
        <ecNumber evidence="1">3.1.3.16</ecNumber>
    </recommendedName>
</protein>
<dbReference type="PANTHER" id="PTHR12320:SF1">
    <property type="entry name" value="PROTEIN PHOSPHATASE PTC7 HOMOLOG"/>
    <property type="match status" value="1"/>
</dbReference>
<comment type="catalytic activity">
    <reaction evidence="1">
        <text>O-phospho-L-seryl-[protein] + H2O = L-seryl-[protein] + phosphate</text>
        <dbReference type="Rhea" id="RHEA:20629"/>
        <dbReference type="Rhea" id="RHEA-COMP:9863"/>
        <dbReference type="Rhea" id="RHEA-COMP:11604"/>
        <dbReference type="ChEBI" id="CHEBI:15377"/>
        <dbReference type="ChEBI" id="CHEBI:29999"/>
        <dbReference type="ChEBI" id="CHEBI:43474"/>
        <dbReference type="ChEBI" id="CHEBI:83421"/>
        <dbReference type="EC" id="3.1.3.16"/>
    </reaction>
</comment>
<dbReference type="OrthoDB" id="60843at2759"/>
<gene>
    <name evidence="4" type="ORF">FNV43_RR22085</name>
</gene>
<name>A0A8K0GS68_9ROSA</name>
<keyword evidence="1" id="KW-0378">Hydrolase</keyword>
<keyword evidence="1" id="KW-0460">Magnesium</keyword>
<proteinExistence type="inferred from homology"/>
<feature type="region of interest" description="Disordered" evidence="2">
    <location>
        <begin position="375"/>
        <end position="407"/>
    </location>
</feature>
<keyword evidence="1" id="KW-0464">Manganese</keyword>
<dbReference type="Gene3D" id="3.60.40.10">
    <property type="entry name" value="PPM-type phosphatase domain"/>
    <property type="match status" value="1"/>
</dbReference>
<comment type="catalytic activity">
    <reaction evidence="1">
        <text>O-phospho-L-threonyl-[protein] + H2O = L-threonyl-[protein] + phosphate</text>
        <dbReference type="Rhea" id="RHEA:47004"/>
        <dbReference type="Rhea" id="RHEA-COMP:11060"/>
        <dbReference type="Rhea" id="RHEA-COMP:11605"/>
        <dbReference type="ChEBI" id="CHEBI:15377"/>
        <dbReference type="ChEBI" id="CHEBI:30013"/>
        <dbReference type="ChEBI" id="CHEBI:43474"/>
        <dbReference type="ChEBI" id="CHEBI:61977"/>
        <dbReference type="EC" id="3.1.3.16"/>
    </reaction>
</comment>
<reference evidence="4" key="1">
    <citation type="submission" date="2020-03" db="EMBL/GenBank/DDBJ databases">
        <title>A high-quality chromosome-level genome assembly of a woody plant with both climbing and erect habits, Rhamnella rubrinervis.</title>
        <authorList>
            <person name="Lu Z."/>
            <person name="Yang Y."/>
            <person name="Zhu X."/>
            <person name="Sun Y."/>
        </authorList>
    </citation>
    <scope>NUCLEOTIDE SEQUENCE</scope>
    <source>
        <strain evidence="4">BYM</strain>
        <tissue evidence="4">Leaf</tissue>
    </source>
</reference>
<comment type="caution">
    <text evidence="4">The sequence shown here is derived from an EMBL/GenBank/DDBJ whole genome shotgun (WGS) entry which is preliminary data.</text>
</comment>
<keyword evidence="1" id="KW-0904">Protein phosphatase</keyword>
<comment type="similarity">
    <text evidence="1">Belongs to the PP2C family.</text>
</comment>
<dbReference type="Proteomes" id="UP000796880">
    <property type="component" value="Unassembled WGS sequence"/>
</dbReference>
<feature type="domain" description="PPM-type phosphatase" evidence="3">
    <location>
        <begin position="457"/>
        <end position="695"/>
    </location>
</feature>
<evidence type="ECO:0000256" key="2">
    <source>
        <dbReference type="SAM" id="MobiDB-lite"/>
    </source>
</evidence>
<dbReference type="InterPro" id="IPR001932">
    <property type="entry name" value="PPM-type_phosphatase-like_dom"/>
</dbReference>
<dbReference type="AlphaFoldDB" id="A0A8K0GS68"/>
<dbReference type="GO" id="GO:0004722">
    <property type="term" value="F:protein serine/threonine phosphatase activity"/>
    <property type="evidence" value="ECO:0007669"/>
    <property type="project" value="UniProtKB-EC"/>
</dbReference>
<sequence>MDEIGTNPLRARPLSFSSFHNLFLPSHFAFSKPLHNNTKMTHSRFRNVGAFEPIRFPKRNPSGVRILSKCASDSSSSSSDFGLLSATECSDGSVLFRFGNRDNETTLTRTDDEQNESASSEGLLNEQNELQFKERTELDNTLEQSKYHPVGMKRSDSAKVYSVDGGILESHSSVVNSKGKFESSESFLEETALDIRTSDSSCFKSDVDVDSSVDAAAVVDDGEKDTITREKAGPEVDDVLNEEFRSDENPAIISENDAITQLTSSTTGTSMQVLDMKTSDPSCSKSDVDEDFVGVVEDDDKDTVTSNGSKVDDVLNEGIGSDFEGNPAIVCENEGIIQLESSESEAGVEVLDGYTYHAISEENADTEDAYLTTVGNDESDDSTFKCATTDASDDDEARSSTVLDDNAPASTWEEQLTEGNTHQNDVAGLSIPGEVELNSIEGTPNRVETSTAGFVLSSGVAFLPHPSKALIGGENAHFVACQSWLGVADGVGHWSLEGTNSGLYGQELMENCERIVSDCKGIPMNKPEEVLITSAREAKSAGSSTVLVAYFDGQALHVANIGDSGFIIIRDGAVFQRSSPMHHEFNFPFQIERGVDPSKLIELYKIELDEGDVIITATDGLFDNLFEQEIASIVSRSLEANLEAQEIAECLANRAQEVGWSPRTRSPFADAAQAAGYVSCTGGKLDGVTVIVSVVQRNSRFHIYEPNADEEDKTLILDRGPREWSMKVWTPLVCGCNRRWHSKISHGAWSLELVMNSPVLKLSH</sequence>
<comment type="cofactor">
    <cofactor evidence="1">
        <name>Mn(2+)</name>
        <dbReference type="ChEBI" id="CHEBI:29035"/>
    </cofactor>
</comment>
<organism evidence="4 5">
    <name type="scientific">Rhamnella rubrinervis</name>
    <dbReference type="NCBI Taxonomy" id="2594499"/>
    <lineage>
        <taxon>Eukaryota</taxon>
        <taxon>Viridiplantae</taxon>
        <taxon>Streptophyta</taxon>
        <taxon>Embryophyta</taxon>
        <taxon>Tracheophyta</taxon>
        <taxon>Spermatophyta</taxon>
        <taxon>Magnoliopsida</taxon>
        <taxon>eudicotyledons</taxon>
        <taxon>Gunneridae</taxon>
        <taxon>Pentapetalae</taxon>
        <taxon>rosids</taxon>
        <taxon>fabids</taxon>
        <taxon>Rosales</taxon>
        <taxon>Rhamnaceae</taxon>
        <taxon>rhamnoid group</taxon>
        <taxon>Rhamneae</taxon>
        <taxon>Rhamnella</taxon>
    </lineage>
</organism>
<dbReference type="SMART" id="SM00332">
    <property type="entry name" value="PP2Cc"/>
    <property type="match status" value="1"/>
</dbReference>
<dbReference type="PANTHER" id="PTHR12320">
    <property type="entry name" value="PROTEIN PHOSPHATASE 2C"/>
    <property type="match status" value="1"/>
</dbReference>
<keyword evidence="1" id="KW-0479">Metal-binding</keyword>
<dbReference type="SMART" id="SM00331">
    <property type="entry name" value="PP2C_SIG"/>
    <property type="match status" value="1"/>
</dbReference>
<feature type="region of interest" description="Disordered" evidence="2">
    <location>
        <begin position="105"/>
        <end position="129"/>
    </location>
</feature>
<dbReference type="InterPro" id="IPR036457">
    <property type="entry name" value="PPM-type-like_dom_sf"/>
</dbReference>
<evidence type="ECO:0000313" key="4">
    <source>
        <dbReference type="EMBL" id="KAF3434998.1"/>
    </source>
</evidence>
<dbReference type="Pfam" id="PF13672">
    <property type="entry name" value="PP2C_2"/>
    <property type="match status" value="1"/>
</dbReference>
<feature type="compositionally biased region" description="Polar residues" evidence="2">
    <location>
        <begin position="116"/>
        <end position="129"/>
    </location>
</feature>
<accession>A0A8K0GS68</accession>
<keyword evidence="5" id="KW-1185">Reference proteome</keyword>
<evidence type="ECO:0000256" key="1">
    <source>
        <dbReference type="RuleBase" id="RU366020"/>
    </source>
</evidence>
<dbReference type="EC" id="3.1.3.16" evidence="1"/>
<dbReference type="GO" id="GO:0009507">
    <property type="term" value="C:chloroplast"/>
    <property type="evidence" value="ECO:0007669"/>
    <property type="project" value="TreeGrafter"/>
</dbReference>
<comment type="cofactor">
    <cofactor evidence="1">
        <name>Mg(2+)</name>
        <dbReference type="ChEBI" id="CHEBI:18420"/>
    </cofactor>
</comment>
<evidence type="ECO:0000259" key="3">
    <source>
        <dbReference type="PROSITE" id="PS51746"/>
    </source>
</evidence>
<dbReference type="EMBL" id="VOIH02000010">
    <property type="protein sequence ID" value="KAF3434998.1"/>
    <property type="molecule type" value="Genomic_DNA"/>
</dbReference>